<gene>
    <name evidence="1" type="ORF">E5357_07610</name>
</gene>
<accession>A0AC61QZY2</accession>
<dbReference type="EMBL" id="SRZB01000013">
    <property type="protein sequence ID" value="TGX98821.1"/>
    <property type="molecule type" value="Genomic_DNA"/>
</dbReference>
<evidence type="ECO:0000313" key="1">
    <source>
        <dbReference type="EMBL" id="TGX98821.1"/>
    </source>
</evidence>
<dbReference type="Proteomes" id="UP000307720">
    <property type="component" value="Unassembled WGS sequence"/>
</dbReference>
<organism evidence="1 2">
    <name type="scientific">Hominisplanchenecus murintestinalis</name>
    <dbReference type="NCBI Taxonomy" id="2941517"/>
    <lineage>
        <taxon>Bacteria</taxon>
        <taxon>Bacillati</taxon>
        <taxon>Bacillota</taxon>
        <taxon>Clostridia</taxon>
        <taxon>Lachnospirales</taxon>
        <taxon>Lachnospiraceae</taxon>
        <taxon>Hominisplanchenecus</taxon>
    </lineage>
</organism>
<reference evidence="1" key="1">
    <citation type="submission" date="2019-04" db="EMBL/GenBank/DDBJ databases">
        <title>Microbes associate with the intestines of laboratory mice.</title>
        <authorList>
            <person name="Navarre W."/>
            <person name="Wong E."/>
            <person name="Huang K."/>
            <person name="Tropini C."/>
            <person name="Ng K."/>
            <person name="Yu B."/>
        </authorList>
    </citation>
    <scope>NUCLEOTIDE SEQUENCE</scope>
    <source>
        <strain evidence="1">NM72_1-8</strain>
    </source>
</reference>
<name>A0AC61QZY2_9FIRM</name>
<proteinExistence type="predicted"/>
<evidence type="ECO:0000313" key="2">
    <source>
        <dbReference type="Proteomes" id="UP000307720"/>
    </source>
</evidence>
<protein>
    <submittedName>
        <fullName evidence="1">Uncharacterized protein</fullName>
    </submittedName>
</protein>
<keyword evidence="2" id="KW-1185">Reference proteome</keyword>
<sequence length="144" mass="16854">MKIKFFEKNGVIDEKAIMAGVYQFKIGLVGDEEDNYLLLYIGESYSMIQRCGFHLYNIFQNPTYFGLSHKHLTNDKLQLIVEIYESISFEKEISNEERDKILRDKEREVIIEKQPLSQCSANDDLRENRVEIVGSAIEQLLNKQ</sequence>
<comment type="caution">
    <text evidence="1">The sequence shown here is derived from an EMBL/GenBank/DDBJ whole genome shotgun (WGS) entry which is preliminary data.</text>
</comment>